<feature type="transmembrane region" description="Helical" evidence="11">
    <location>
        <begin position="49"/>
        <end position="68"/>
    </location>
</feature>
<dbReference type="GO" id="GO:0016020">
    <property type="term" value="C:membrane"/>
    <property type="evidence" value="ECO:0007669"/>
    <property type="project" value="UniProtKB-SubCell"/>
</dbReference>
<protein>
    <submittedName>
        <fullName evidence="12">Succinate dehydrogenase, cytochrome b556 subunit</fullName>
    </submittedName>
</protein>
<dbReference type="Gene3D" id="1.20.1300.10">
    <property type="entry name" value="Fumarate reductase/succinate dehydrogenase, transmembrane subunit"/>
    <property type="match status" value="1"/>
</dbReference>
<keyword evidence="8" id="KW-0408">Iron</keyword>
<name>A0A1X0IEQ6_9MYCO</name>
<keyword evidence="6" id="KW-0479">Metal-binding</keyword>
<dbReference type="CDD" id="cd03501">
    <property type="entry name" value="SQR_TypeA_SdhC_like"/>
    <property type="match status" value="1"/>
</dbReference>
<dbReference type="NCBIfam" id="TIGR02970">
    <property type="entry name" value="succ_dehyd_cytB"/>
    <property type="match status" value="1"/>
</dbReference>
<keyword evidence="5 11" id="KW-0812">Transmembrane</keyword>
<dbReference type="AlphaFoldDB" id="A0A1X0IEQ6"/>
<evidence type="ECO:0000256" key="4">
    <source>
        <dbReference type="ARBA" id="ARBA00022617"/>
    </source>
</evidence>
<comment type="caution">
    <text evidence="12">The sequence shown here is derived from an EMBL/GenBank/DDBJ whole genome shotgun (WGS) entry which is preliminary data.</text>
</comment>
<evidence type="ECO:0000256" key="6">
    <source>
        <dbReference type="ARBA" id="ARBA00022723"/>
    </source>
</evidence>
<dbReference type="PANTHER" id="PTHR41910:SF1">
    <property type="entry name" value="SUCCINATE DEHYDROGENASE HYDROPHOBIC MEMBRANE ANCHOR SUBUNIT"/>
    <property type="match status" value="1"/>
</dbReference>
<keyword evidence="9 11" id="KW-0472">Membrane</keyword>
<comment type="subcellular location">
    <subcellularLocation>
        <location evidence="2">Membrane</location>
    </subcellularLocation>
</comment>
<dbReference type="InterPro" id="IPR034804">
    <property type="entry name" value="SQR/QFR_C/D"/>
</dbReference>
<dbReference type="InterPro" id="IPR014314">
    <property type="entry name" value="Succ_DH_cytb556"/>
</dbReference>
<feature type="transmembrane region" description="Helical" evidence="11">
    <location>
        <begin position="123"/>
        <end position="148"/>
    </location>
</feature>
<gene>
    <name evidence="12" type="ORF">BST39_05380</name>
</gene>
<dbReference type="STRING" id="590652.BST39_05380"/>
<evidence type="ECO:0000256" key="8">
    <source>
        <dbReference type="ARBA" id="ARBA00023004"/>
    </source>
</evidence>
<dbReference type="InterPro" id="IPR000701">
    <property type="entry name" value="SuccDH_FuR_B_TM-su"/>
</dbReference>
<evidence type="ECO:0000256" key="11">
    <source>
        <dbReference type="SAM" id="Phobius"/>
    </source>
</evidence>
<evidence type="ECO:0000256" key="1">
    <source>
        <dbReference type="ARBA" id="ARBA00001971"/>
    </source>
</evidence>
<dbReference type="Pfam" id="PF01127">
    <property type="entry name" value="Sdh_cyt"/>
    <property type="match status" value="1"/>
</dbReference>
<dbReference type="EMBL" id="MVIE01000005">
    <property type="protein sequence ID" value="ORB45173.1"/>
    <property type="molecule type" value="Genomic_DNA"/>
</dbReference>
<dbReference type="InterPro" id="IPR039023">
    <property type="entry name" value="SdhC_prok"/>
</dbReference>
<accession>A0A1X0IEQ6</accession>
<keyword evidence="7 11" id="KW-1133">Transmembrane helix</keyword>
<feature type="transmembrane region" description="Helical" evidence="11">
    <location>
        <begin position="89"/>
        <end position="111"/>
    </location>
</feature>
<sequence length="152" mass="17056">MSEGGEDWVTTQATTADPAKESAPSRKRRPPRTLYRGDPGMWSWVLHRISGATIFFFLFVHVLDAAMLRVSPQTYNAVIHDYQTPVVGLMEYGLVAAVAFHGLNGIRVILIDFWSEGTRYQKLMFWIVGVVFLLLMVPAGVVTGIHIAEHLR</sequence>
<evidence type="ECO:0000256" key="7">
    <source>
        <dbReference type="ARBA" id="ARBA00022989"/>
    </source>
</evidence>
<evidence type="ECO:0000313" key="12">
    <source>
        <dbReference type="EMBL" id="ORB45173.1"/>
    </source>
</evidence>
<comment type="similarity">
    <text evidence="3">Belongs to the cytochrome b560 family.</text>
</comment>
<evidence type="ECO:0000256" key="10">
    <source>
        <dbReference type="SAM" id="MobiDB-lite"/>
    </source>
</evidence>
<dbReference type="GO" id="GO:0006099">
    <property type="term" value="P:tricarboxylic acid cycle"/>
    <property type="evidence" value="ECO:0007669"/>
    <property type="project" value="InterPro"/>
</dbReference>
<keyword evidence="13" id="KW-1185">Reference proteome</keyword>
<evidence type="ECO:0000256" key="9">
    <source>
        <dbReference type="ARBA" id="ARBA00023136"/>
    </source>
</evidence>
<dbReference type="Proteomes" id="UP000192513">
    <property type="component" value="Unassembled WGS sequence"/>
</dbReference>
<organism evidence="12 13">
    <name type="scientific">Mycobacterium paraseoulense</name>
    <dbReference type="NCBI Taxonomy" id="590652"/>
    <lineage>
        <taxon>Bacteria</taxon>
        <taxon>Bacillati</taxon>
        <taxon>Actinomycetota</taxon>
        <taxon>Actinomycetes</taxon>
        <taxon>Mycobacteriales</taxon>
        <taxon>Mycobacteriaceae</taxon>
        <taxon>Mycobacterium</taxon>
    </lineage>
</organism>
<evidence type="ECO:0000256" key="2">
    <source>
        <dbReference type="ARBA" id="ARBA00004370"/>
    </source>
</evidence>
<proteinExistence type="inferred from homology"/>
<comment type="cofactor">
    <cofactor evidence="1">
        <name>heme</name>
        <dbReference type="ChEBI" id="CHEBI:30413"/>
    </cofactor>
</comment>
<dbReference type="GO" id="GO:0046872">
    <property type="term" value="F:metal ion binding"/>
    <property type="evidence" value="ECO:0007669"/>
    <property type="project" value="UniProtKB-KW"/>
</dbReference>
<dbReference type="GO" id="GO:0009055">
    <property type="term" value="F:electron transfer activity"/>
    <property type="evidence" value="ECO:0007669"/>
    <property type="project" value="InterPro"/>
</dbReference>
<evidence type="ECO:0000256" key="5">
    <source>
        <dbReference type="ARBA" id="ARBA00022692"/>
    </source>
</evidence>
<evidence type="ECO:0000313" key="13">
    <source>
        <dbReference type="Proteomes" id="UP000192513"/>
    </source>
</evidence>
<evidence type="ECO:0000256" key="3">
    <source>
        <dbReference type="ARBA" id="ARBA00007244"/>
    </source>
</evidence>
<keyword evidence="4" id="KW-0349">Heme</keyword>
<dbReference type="SUPFAM" id="SSF81343">
    <property type="entry name" value="Fumarate reductase respiratory complex transmembrane subunits"/>
    <property type="match status" value="1"/>
</dbReference>
<feature type="region of interest" description="Disordered" evidence="10">
    <location>
        <begin position="1"/>
        <end position="32"/>
    </location>
</feature>
<reference evidence="12 13" key="1">
    <citation type="submission" date="2017-02" db="EMBL/GenBank/DDBJ databases">
        <title>The new phylogeny of genus Mycobacterium.</title>
        <authorList>
            <person name="Tortoli E."/>
            <person name="Trovato A."/>
            <person name="Cirillo D.M."/>
        </authorList>
    </citation>
    <scope>NUCLEOTIDE SEQUENCE [LARGE SCALE GENOMIC DNA]</scope>
    <source>
        <strain evidence="12 13">DSM 45000</strain>
    </source>
</reference>
<dbReference type="PANTHER" id="PTHR41910">
    <property type="entry name" value="SUCCINATE DEHYDROGENASE 2 MEMBRANE SUBUNIT SDHC"/>
    <property type="match status" value="1"/>
</dbReference>